<accession>A0ACD4ZQ22</accession>
<dbReference type="EMBL" id="CP109109">
    <property type="protein sequence ID" value="WSC00084.1"/>
    <property type="molecule type" value="Genomic_DNA"/>
</dbReference>
<evidence type="ECO:0000313" key="1">
    <source>
        <dbReference type="EMBL" id="WSC00084.1"/>
    </source>
</evidence>
<evidence type="ECO:0000313" key="2">
    <source>
        <dbReference type="Proteomes" id="UP001348369"/>
    </source>
</evidence>
<organism evidence="1 2">
    <name type="scientific">Streptomyces scopuliridis</name>
    <dbReference type="NCBI Taxonomy" id="452529"/>
    <lineage>
        <taxon>Bacteria</taxon>
        <taxon>Bacillati</taxon>
        <taxon>Actinomycetota</taxon>
        <taxon>Actinomycetes</taxon>
        <taxon>Kitasatosporales</taxon>
        <taxon>Streptomycetaceae</taxon>
        <taxon>Streptomyces</taxon>
    </lineage>
</organism>
<sequence length="51" mass="5083">MGKPKGINAKDAADAYKKGQNAARAEAARRRAAAEADADARAAGNNAAGAQ</sequence>
<gene>
    <name evidence="1" type="ORF">OG835_25865</name>
</gene>
<proteinExistence type="predicted"/>
<protein>
    <submittedName>
        <fullName evidence="1">Uncharacterized protein</fullName>
    </submittedName>
</protein>
<name>A0ACD4ZQ22_9ACTN</name>
<dbReference type="Proteomes" id="UP001348369">
    <property type="component" value="Chromosome"/>
</dbReference>
<reference evidence="1" key="1">
    <citation type="submission" date="2022-10" db="EMBL/GenBank/DDBJ databases">
        <title>The complete genomes of actinobacterial strains from the NBC collection.</title>
        <authorList>
            <person name="Joergensen T.S."/>
            <person name="Alvarez Arevalo M."/>
            <person name="Sterndorff E.B."/>
            <person name="Faurdal D."/>
            <person name="Vuksanovic O."/>
            <person name="Mourched A.-S."/>
            <person name="Charusanti P."/>
            <person name="Shaw S."/>
            <person name="Blin K."/>
            <person name="Weber T."/>
        </authorList>
    </citation>
    <scope>NUCLEOTIDE SEQUENCE</scope>
    <source>
        <strain evidence="1">NBC 01771</strain>
    </source>
</reference>
<keyword evidence="2" id="KW-1185">Reference proteome</keyword>